<protein>
    <submittedName>
        <fullName evidence="1">Uncharacterized protein</fullName>
    </submittedName>
</protein>
<dbReference type="EMBL" id="WJQU01000003">
    <property type="protein sequence ID" value="KAJ6638285.1"/>
    <property type="molecule type" value="Genomic_DNA"/>
</dbReference>
<reference evidence="1" key="1">
    <citation type="submission" date="2022-07" db="EMBL/GenBank/DDBJ databases">
        <authorList>
            <person name="Trinca V."/>
            <person name="Uliana J.V.C."/>
            <person name="Torres T.T."/>
            <person name="Ward R.J."/>
            <person name="Monesi N."/>
        </authorList>
    </citation>
    <scope>NUCLEOTIDE SEQUENCE</scope>
    <source>
        <strain evidence="1">HSMRA1968</strain>
        <tissue evidence="1">Whole embryos</tissue>
    </source>
</reference>
<evidence type="ECO:0000313" key="1">
    <source>
        <dbReference type="EMBL" id="KAJ6638285.1"/>
    </source>
</evidence>
<organism evidence="1 2">
    <name type="scientific">Pseudolycoriella hygida</name>
    <dbReference type="NCBI Taxonomy" id="35572"/>
    <lineage>
        <taxon>Eukaryota</taxon>
        <taxon>Metazoa</taxon>
        <taxon>Ecdysozoa</taxon>
        <taxon>Arthropoda</taxon>
        <taxon>Hexapoda</taxon>
        <taxon>Insecta</taxon>
        <taxon>Pterygota</taxon>
        <taxon>Neoptera</taxon>
        <taxon>Endopterygota</taxon>
        <taxon>Diptera</taxon>
        <taxon>Nematocera</taxon>
        <taxon>Sciaroidea</taxon>
        <taxon>Sciaridae</taxon>
        <taxon>Pseudolycoriella</taxon>
    </lineage>
</organism>
<sequence>MYNKFKSPDHSTTSQDTLSNFLHVNANMGPLETFNPTDAKLLDRKEESTSKFERKITPIRMVQWSICTKSNNS</sequence>
<dbReference type="AlphaFoldDB" id="A0A9Q0MW76"/>
<keyword evidence="2" id="KW-1185">Reference proteome</keyword>
<proteinExistence type="predicted"/>
<comment type="caution">
    <text evidence="1">The sequence shown here is derived from an EMBL/GenBank/DDBJ whole genome shotgun (WGS) entry which is preliminary data.</text>
</comment>
<accession>A0A9Q0MW76</accession>
<evidence type="ECO:0000313" key="2">
    <source>
        <dbReference type="Proteomes" id="UP001151699"/>
    </source>
</evidence>
<dbReference type="Proteomes" id="UP001151699">
    <property type="component" value="Chromosome X"/>
</dbReference>
<name>A0A9Q0MW76_9DIPT</name>
<gene>
    <name evidence="1" type="ORF">Bhyg_11019</name>
</gene>